<name>A0A3N5DI89_9SPHN</name>
<feature type="region of interest" description="Disordered" evidence="1">
    <location>
        <begin position="52"/>
        <end position="86"/>
    </location>
</feature>
<dbReference type="EMBL" id="RPFZ01000001">
    <property type="protein sequence ID" value="RPF70345.1"/>
    <property type="molecule type" value="Genomic_DNA"/>
</dbReference>
<feature type="region of interest" description="Disordered" evidence="1">
    <location>
        <begin position="120"/>
        <end position="145"/>
    </location>
</feature>
<keyword evidence="3" id="KW-1185">Reference proteome</keyword>
<sequence length="164" mass="17788">MIVYDLACEAGHRFEGWFRSSGDFATQSDTGLVVCPQCGSQSVAKAPMAPAVGRKANQKAAVRNKTEADRVQDDEKPRDIANGPMPPQVARAIEKLAEAQKKALENSTWVGTQFAEQSRAMHYGEREHRPIHGQASLEEAQDLLDEGVSVAPLPLPVAPPDDLN</sequence>
<evidence type="ECO:0000313" key="2">
    <source>
        <dbReference type="EMBL" id="RPF70345.1"/>
    </source>
</evidence>
<protein>
    <submittedName>
        <fullName evidence="2">DUF1178 family protein</fullName>
    </submittedName>
</protein>
<feature type="compositionally biased region" description="Basic and acidic residues" evidence="1">
    <location>
        <begin position="64"/>
        <end position="79"/>
    </location>
</feature>
<evidence type="ECO:0000256" key="1">
    <source>
        <dbReference type="SAM" id="MobiDB-lite"/>
    </source>
</evidence>
<dbReference type="AlphaFoldDB" id="A0A3N5DI89"/>
<evidence type="ECO:0000313" key="3">
    <source>
        <dbReference type="Proteomes" id="UP000275232"/>
    </source>
</evidence>
<comment type="caution">
    <text evidence="2">The sequence shown here is derived from an EMBL/GenBank/DDBJ whole genome shotgun (WGS) entry which is preliminary data.</text>
</comment>
<dbReference type="Proteomes" id="UP000275232">
    <property type="component" value="Unassembled WGS sequence"/>
</dbReference>
<dbReference type="OrthoDB" id="9799894at2"/>
<dbReference type="Pfam" id="PF06676">
    <property type="entry name" value="DUF1178"/>
    <property type="match status" value="1"/>
</dbReference>
<organism evidence="2 3">
    <name type="scientific">Aurantiacibacter spongiae</name>
    <dbReference type="NCBI Taxonomy" id="2488860"/>
    <lineage>
        <taxon>Bacteria</taxon>
        <taxon>Pseudomonadati</taxon>
        <taxon>Pseudomonadota</taxon>
        <taxon>Alphaproteobacteria</taxon>
        <taxon>Sphingomonadales</taxon>
        <taxon>Erythrobacteraceae</taxon>
        <taxon>Aurantiacibacter</taxon>
    </lineage>
</organism>
<gene>
    <name evidence="2" type="ORF">EG799_00885</name>
</gene>
<reference evidence="2 3" key="1">
    <citation type="submission" date="2018-11" db="EMBL/GenBank/DDBJ databases">
        <title>Erythrobacter spongiae sp. nov., isolated from a marine sponge.</title>
        <authorList>
            <person name="Zhuang L."/>
            <person name="Luo L."/>
        </authorList>
    </citation>
    <scope>NUCLEOTIDE SEQUENCE [LARGE SCALE GENOMIC DNA]</scope>
    <source>
        <strain evidence="2 3">HN-E23</strain>
    </source>
</reference>
<accession>A0A3N5DI89</accession>
<proteinExistence type="predicted"/>
<dbReference type="PIRSF" id="PIRSF032131">
    <property type="entry name" value="UCP032131"/>
    <property type="match status" value="1"/>
</dbReference>
<dbReference type="RefSeq" id="WP_123877718.1">
    <property type="nucleotide sequence ID" value="NZ_RPFZ01000001.1"/>
</dbReference>
<dbReference type="InterPro" id="IPR009562">
    <property type="entry name" value="DUF1178"/>
</dbReference>